<evidence type="ECO:0000313" key="1">
    <source>
        <dbReference type="EMBL" id="AZP89555.1"/>
    </source>
</evidence>
<reference evidence="1" key="1">
    <citation type="journal article" date="2018" name="ACS Chem. Biol.">
        <title>A Unique Biosynthetic Pathway in Bloom-Forming Cyanobacterial Genus Microcystis Jointly Assembles Cytotoxic Aeruginoguanidines and Microguanidines.</title>
        <authorList>
            <person name="Pancrace C."/>
            <person name="Ishida K."/>
            <person name="Briand E."/>
            <person name="Gatte Pichi D."/>
            <person name="Weiz A.R."/>
            <person name="Guljamow A."/>
            <person name="Scalvenzi T."/>
            <person name="Sassoon N."/>
            <person name="Hertweck C."/>
            <person name="Dittmann E."/>
            <person name="Gugger M."/>
        </authorList>
    </citation>
    <scope>NUCLEOTIDE SEQUENCE</scope>
    <source>
        <strain evidence="1">PCC 10613</strain>
    </source>
</reference>
<protein>
    <submittedName>
        <fullName evidence="1">Nonribosomal peptide synthetase</fullName>
    </submittedName>
</protein>
<gene>
    <name evidence="1" type="primary">agdK</name>
</gene>
<name>A0A3Q9DJM0_9CHRO</name>
<accession>A0A3Q9DJM0</accession>
<dbReference type="AlphaFoldDB" id="A0A3Q9DJM0"/>
<proteinExistence type="predicted"/>
<dbReference type="Gene3D" id="3.30.559.30">
    <property type="entry name" value="Nonribosomal peptide synthetase, condensation domain"/>
    <property type="match status" value="1"/>
</dbReference>
<sequence length="52" mass="6295">MWAKIGLFWKKNTHSRTVIQLWWKYKKDLFEADTIARIASNFENLLEVIVNQ</sequence>
<organism evidence="1">
    <name type="scientific">Microcystis sp. PCC 10613</name>
    <dbReference type="NCBI Taxonomy" id="2497711"/>
    <lineage>
        <taxon>Bacteria</taxon>
        <taxon>Bacillati</taxon>
        <taxon>Cyanobacteriota</taxon>
        <taxon>Cyanophyceae</taxon>
        <taxon>Oscillatoriophycideae</taxon>
        <taxon>Chroococcales</taxon>
        <taxon>Microcystaceae</taxon>
        <taxon>Microcystis</taxon>
    </lineage>
</organism>
<dbReference type="EMBL" id="MH049500">
    <property type="protein sequence ID" value="AZP89555.1"/>
    <property type="molecule type" value="Genomic_DNA"/>
</dbReference>